<dbReference type="InterPro" id="IPR000873">
    <property type="entry name" value="AMP-dep_synth/lig_dom"/>
</dbReference>
<organism evidence="3 4">
    <name type="scientific">Mycolicibacterium thermoresistibile</name>
    <name type="common">Mycobacterium thermoresistibile</name>
    <dbReference type="NCBI Taxonomy" id="1797"/>
    <lineage>
        <taxon>Bacteria</taxon>
        <taxon>Bacillati</taxon>
        <taxon>Actinomycetota</taxon>
        <taxon>Actinomycetes</taxon>
        <taxon>Mycobacteriales</taxon>
        <taxon>Mycobacteriaceae</taxon>
        <taxon>Mycolicibacterium</taxon>
    </lineage>
</organism>
<dbReference type="Proteomes" id="UP000069654">
    <property type="component" value="Unassembled WGS sequence"/>
</dbReference>
<proteinExistence type="predicted"/>
<dbReference type="Gene3D" id="3.40.50.12780">
    <property type="entry name" value="N-terminal domain of ligase-like"/>
    <property type="match status" value="1"/>
</dbReference>
<dbReference type="InterPro" id="IPR025110">
    <property type="entry name" value="AMP-bd_C"/>
</dbReference>
<dbReference type="STRING" id="1797.RMCT_0885"/>
<dbReference type="OMA" id="MSECLGH"/>
<evidence type="ECO:0000313" key="4">
    <source>
        <dbReference type="Proteomes" id="UP000069654"/>
    </source>
</evidence>
<feature type="domain" description="AMP-dependent synthetase/ligase" evidence="1">
    <location>
        <begin position="10"/>
        <end position="355"/>
    </location>
</feature>
<feature type="domain" description="AMP-binding enzyme C-terminal" evidence="2">
    <location>
        <begin position="407"/>
        <end position="482"/>
    </location>
</feature>
<dbReference type="GO" id="GO:0006631">
    <property type="term" value="P:fatty acid metabolic process"/>
    <property type="evidence" value="ECO:0007669"/>
    <property type="project" value="TreeGrafter"/>
</dbReference>
<dbReference type="GO" id="GO:0031956">
    <property type="term" value="F:medium-chain fatty acid-CoA ligase activity"/>
    <property type="evidence" value="ECO:0007669"/>
    <property type="project" value="TreeGrafter"/>
</dbReference>
<dbReference type="PANTHER" id="PTHR43201:SF32">
    <property type="entry name" value="2-SUCCINYLBENZOATE--COA LIGASE, CHLOROPLASTIC_PEROXISOMAL"/>
    <property type="match status" value="1"/>
</dbReference>
<dbReference type="InterPro" id="IPR045851">
    <property type="entry name" value="AMP-bd_C_sf"/>
</dbReference>
<dbReference type="SUPFAM" id="SSF56801">
    <property type="entry name" value="Acetyl-CoA synthetase-like"/>
    <property type="match status" value="1"/>
</dbReference>
<dbReference type="PANTHER" id="PTHR43201">
    <property type="entry name" value="ACYL-COA SYNTHETASE"/>
    <property type="match status" value="1"/>
</dbReference>
<evidence type="ECO:0000259" key="2">
    <source>
        <dbReference type="Pfam" id="PF13193"/>
    </source>
</evidence>
<dbReference type="CDD" id="cd04433">
    <property type="entry name" value="AFD_class_I"/>
    <property type="match status" value="1"/>
</dbReference>
<dbReference type="EMBL" id="BCTB01000004">
    <property type="protein sequence ID" value="GAT13914.1"/>
    <property type="molecule type" value="Genomic_DNA"/>
</dbReference>
<evidence type="ECO:0000259" key="1">
    <source>
        <dbReference type="Pfam" id="PF00501"/>
    </source>
</evidence>
<comment type="caution">
    <text evidence="3">The sequence shown here is derived from an EMBL/GenBank/DDBJ whole genome shotgun (WGS) entry which is preliminary data.</text>
</comment>
<reference evidence="3 4" key="1">
    <citation type="journal article" date="2016" name="Genome Announc.">
        <title>Draft Genome Sequences of Five Rapidly Growing Mycobacterium Species, M. thermoresistibile, M. fortuitum subsp. acetamidolyticum, M. canariasense, M. brisbanense, and M. novocastrense.</title>
        <authorList>
            <person name="Katahira K."/>
            <person name="Ogura Y."/>
            <person name="Gotoh Y."/>
            <person name="Hayashi T."/>
        </authorList>
    </citation>
    <scope>NUCLEOTIDE SEQUENCE [LARGE SCALE GENOMIC DNA]</scope>
    <source>
        <strain evidence="3 4">JCM6362</strain>
    </source>
</reference>
<dbReference type="AlphaFoldDB" id="A0A117ILN0"/>
<name>A0A117ILN0_MYCTH</name>
<reference evidence="4" key="2">
    <citation type="submission" date="2016-02" db="EMBL/GenBank/DDBJ databases">
        <title>Draft genome sequence of five rapidly growing Mycobacterium species.</title>
        <authorList>
            <person name="Katahira K."/>
            <person name="Gotou Y."/>
            <person name="Iida K."/>
            <person name="Ogura Y."/>
            <person name="Hayashi T."/>
        </authorList>
    </citation>
    <scope>NUCLEOTIDE SEQUENCE [LARGE SCALE GENOMIC DNA]</scope>
    <source>
        <strain evidence="4">JCM6362</strain>
    </source>
</reference>
<evidence type="ECO:0000313" key="3">
    <source>
        <dbReference type="EMBL" id="GAT13914.1"/>
    </source>
</evidence>
<dbReference type="InterPro" id="IPR042099">
    <property type="entry name" value="ANL_N_sf"/>
</dbReference>
<sequence length="501" mass="52877">MQQLAAELVRRAADEPDAVAVIDDAGVHTVAEIVEHAGELAEVFDRELGGSPTVLVQADNSWRTLAAAVAVGLRGGFLAVFSRQAAASEFRFALDDVAPDIVVADDPVFRQWTSDGAHERFPRRARALGDWVVASADGPPGDVTRWRGGSLAAQTSGSTGRPKCVVHSESSLTYAGSCTIDAVGLRLGDRVAALVPLSSVAAACFGMYLPARNGFPMVCLNKWSPDVALELLREHEVAWTMLVPTMALQLSIQDGAEGALRSLRAMTVGGGPMDAGALERAERTLGTTILRVFGMSECLGHTTPHPSDPPEIRLGRDGRPFPGTTVRAVDDEGRVCAPGEVGAGQVKGPSLFLGYARDGAPTPPELTDDGFLPTGDLLEVGADGTVMVRGRQKQMIIRGGRNIDINEVEAAVARMPQASQVCVVPVPDELLGERVAALVVSEAGGLGLADVTEFLASTGFPKNKWPEFVFSVPELPLNRVGKLSRADAIALATQLAREKQT</sequence>
<dbReference type="Pfam" id="PF00501">
    <property type="entry name" value="AMP-binding"/>
    <property type="match status" value="1"/>
</dbReference>
<dbReference type="Gene3D" id="3.30.300.30">
    <property type="match status" value="1"/>
</dbReference>
<dbReference type="Pfam" id="PF13193">
    <property type="entry name" value="AMP-binding_C"/>
    <property type="match status" value="1"/>
</dbReference>
<protein>
    <submittedName>
        <fullName evidence="3">Synthetase</fullName>
    </submittedName>
</protein>
<dbReference type="OrthoDB" id="4495652at2"/>
<accession>A0A117ILN0</accession>
<gene>
    <name evidence="3" type="ORF">RMCT_0885</name>
</gene>
<dbReference type="RefSeq" id="WP_003926974.1">
    <property type="nucleotide sequence ID" value="NZ_BCTB01000004.1"/>
</dbReference>